<sequence length="222" mass="25947">MCKDIKEDISREDINYTYLATNSKKLRIGIVGGGRAGFIKAKSFFQRGSYVEVLSLEFIEDFNSLVNINLIKSNYYREFIKDKHVIVIATNDKELNLTIKNNCEEEFKLYIFAEDYKKSLAVTPVQRNLNNITFAVNTKNSNPKGALMLSDRMLEIAREYDDFISYSSIIRKNVKDIVEVKKEIINFVCSEDFKYIYEKEKDKLVLEMFFGRDVLNKIFKDL</sequence>
<dbReference type="SUPFAM" id="SSF51735">
    <property type="entry name" value="NAD(P)-binding Rossmann-fold domains"/>
    <property type="match status" value="1"/>
</dbReference>
<proteinExistence type="predicted"/>
<dbReference type="NCBIfam" id="NF004045">
    <property type="entry name" value="PRK05562.1"/>
    <property type="match status" value="1"/>
</dbReference>
<evidence type="ECO:0000256" key="3">
    <source>
        <dbReference type="ARBA" id="ARBA00023002"/>
    </source>
</evidence>
<evidence type="ECO:0000256" key="5">
    <source>
        <dbReference type="ARBA" id="ARBA00023244"/>
    </source>
</evidence>
<dbReference type="AlphaFoldDB" id="A0A6N3BF93"/>
<keyword evidence="3" id="KW-0560">Oxidoreductase</keyword>
<evidence type="ECO:0000313" key="6">
    <source>
        <dbReference type="EMBL" id="VYU02582.1"/>
    </source>
</evidence>
<dbReference type="EMBL" id="CACRTO010000013">
    <property type="protein sequence ID" value="VYU02582.1"/>
    <property type="molecule type" value="Genomic_DNA"/>
</dbReference>
<dbReference type="GO" id="GO:0019354">
    <property type="term" value="P:siroheme biosynthetic process"/>
    <property type="evidence" value="ECO:0007669"/>
    <property type="project" value="UniProtKB-UniPathway"/>
</dbReference>
<dbReference type="UniPathway" id="UPA00262">
    <property type="reaction ID" value="UER00222"/>
</dbReference>
<dbReference type="Gene3D" id="3.40.50.720">
    <property type="entry name" value="NAD(P)-binding Rossmann-like Domain"/>
    <property type="match status" value="1"/>
</dbReference>
<comment type="pathway">
    <text evidence="1">Porphyrin-containing compound metabolism; siroheme biosynthesis; sirohydrochlorin from precorrin-2: step 1/1.</text>
</comment>
<protein>
    <recommendedName>
        <fullName evidence="2">precorrin-2 dehydrogenase</fullName>
        <ecNumber evidence="2">1.3.1.76</ecNumber>
    </recommendedName>
</protein>
<dbReference type="EC" id="1.3.1.76" evidence="2"/>
<dbReference type="Pfam" id="PF13241">
    <property type="entry name" value="NAD_binding_7"/>
    <property type="match status" value="1"/>
</dbReference>
<reference evidence="6" key="1">
    <citation type="submission" date="2019-11" db="EMBL/GenBank/DDBJ databases">
        <authorList>
            <person name="Feng L."/>
        </authorList>
    </citation>
    <scope>NUCLEOTIDE SEQUENCE</scope>
    <source>
        <strain evidence="6">CTertiumLFYP3</strain>
    </source>
</reference>
<dbReference type="PANTHER" id="PTHR35330:SF1">
    <property type="entry name" value="SIROHEME BIOSYNTHESIS PROTEIN MET8"/>
    <property type="match status" value="1"/>
</dbReference>
<dbReference type="GO" id="GO:0043115">
    <property type="term" value="F:precorrin-2 dehydrogenase activity"/>
    <property type="evidence" value="ECO:0007669"/>
    <property type="project" value="UniProtKB-EC"/>
</dbReference>
<evidence type="ECO:0000256" key="2">
    <source>
        <dbReference type="ARBA" id="ARBA00012400"/>
    </source>
</evidence>
<evidence type="ECO:0000256" key="4">
    <source>
        <dbReference type="ARBA" id="ARBA00023027"/>
    </source>
</evidence>
<keyword evidence="5" id="KW-0627">Porphyrin biosynthesis</keyword>
<organism evidence="6">
    <name type="scientific">Clostridium tertium</name>
    <dbReference type="NCBI Taxonomy" id="1559"/>
    <lineage>
        <taxon>Bacteria</taxon>
        <taxon>Bacillati</taxon>
        <taxon>Bacillota</taxon>
        <taxon>Clostridia</taxon>
        <taxon>Eubacteriales</taxon>
        <taxon>Clostridiaceae</taxon>
        <taxon>Clostridium</taxon>
    </lineage>
</organism>
<dbReference type="RefSeq" id="WP_156625797.1">
    <property type="nucleotide sequence ID" value="NZ_CACRTO010000013.1"/>
</dbReference>
<dbReference type="InterPro" id="IPR036291">
    <property type="entry name" value="NAD(P)-bd_dom_sf"/>
</dbReference>
<name>A0A6N3BF93_9CLOT</name>
<evidence type="ECO:0000256" key="1">
    <source>
        <dbReference type="ARBA" id="ARBA00005010"/>
    </source>
</evidence>
<dbReference type="InterPro" id="IPR028161">
    <property type="entry name" value="Met8-like"/>
</dbReference>
<dbReference type="GO" id="GO:0004325">
    <property type="term" value="F:ferrochelatase activity"/>
    <property type="evidence" value="ECO:0007669"/>
    <property type="project" value="InterPro"/>
</dbReference>
<accession>A0A6N3BF93</accession>
<gene>
    <name evidence="6" type="ORF">CTLFYP3_01283</name>
</gene>
<dbReference type="PANTHER" id="PTHR35330">
    <property type="entry name" value="SIROHEME BIOSYNTHESIS PROTEIN MET8"/>
    <property type="match status" value="1"/>
</dbReference>
<keyword evidence="4" id="KW-0520">NAD</keyword>